<protein>
    <submittedName>
        <fullName evidence="1">Uncharacterized protein</fullName>
    </submittedName>
</protein>
<gene>
    <name evidence="1" type="ORF">SAMN04488238_1493</name>
</gene>
<dbReference type="Proteomes" id="UP000198539">
    <property type="component" value="Unassembled WGS sequence"/>
</dbReference>
<dbReference type="EMBL" id="FNOM01000049">
    <property type="protein sequence ID" value="SDX94342.1"/>
    <property type="molecule type" value="Genomic_DNA"/>
</dbReference>
<organism evidence="1 2">
    <name type="scientific">Roseicitreum antarcticum</name>
    <dbReference type="NCBI Taxonomy" id="564137"/>
    <lineage>
        <taxon>Bacteria</taxon>
        <taxon>Pseudomonadati</taxon>
        <taxon>Pseudomonadota</taxon>
        <taxon>Alphaproteobacteria</taxon>
        <taxon>Rhodobacterales</taxon>
        <taxon>Paracoccaceae</taxon>
        <taxon>Roseicitreum</taxon>
    </lineage>
</organism>
<evidence type="ECO:0000313" key="1">
    <source>
        <dbReference type="EMBL" id="SDX94342.1"/>
    </source>
</evidence>
<keyword evidence="2" id="KW-1185">Reference proteome</keyword>
<name>A0A1H3FTF7_9RHOB</name>
<sequence>MKSADNYFDKHRGAAVANPVDQPGVMIRLHGLCRFALGL</sequence>
<evidence type="ECO:0000313" key="2">
    <source>
        <dbReference type="Proteomes" id="UP000198539"/>
    </source>
</evidence>
<dbReference type="AlphaFoldDB" id="A0A1H3FTF7"/>
<reference evidence="1 2" key="1">
    <citation type="submission" date="2016-10" db="EMBL/GenBank/DDBJ databases">
        <authorList>
            <person name="de Groot N.N."/>
        </authorList>
    </citation>
    <scope>NUCLEOTIDE SEQUENCE [LARGE SCALE GENOMIC DNA]</scope>
    <source>
        <strain evidence="1 2">CGMCC 1.8894</strain>
    </source>
</reference>
<proteinExistence type="predicted"/>
<accession>A0A1H3FTF7</accession>